<evidence type="ECO:0000259" key="8">
    <source>
        <dbReference type="Pfam" id="PF20510"/>
    </source>
</evidence>
<name>A0ABV4NVM6_9GAMM</name>
<keyword evidence="6" id="KW-0408">Iron</keyword>
<comment type="caution">
    <text evidence="9">The sequence shown here is derived from an EMBL/GenBank/DDBJ whole genome shotgun (WGS) entry which is preliminary data.</text>
</comment>
<evidence type="ECO:0000256" key="5">
    <source>
        <dbReference type="ARBA" id="ARBA00023002"/>
    </source>
</evidence>
<evidence type="ECO:0000313" key="10">
    <source>
        <dbReference type="Proteomes" id="UP001569428"/>
    </source>
</evidence>
<evidence type="ECO:0000256" key="3">
    <source>
        <dbReference type="ARBA" id="ARBA00022723"/>
    </source>
</evidence>
<dbReference type="Proteomes" id="UP001569428">
    <property type="component" value="Unassembled WGS sequence"/>
</dbReference>
<dbReference type="SUPFAM" id="SSF51182">
    <property type="entry name" value="RmlC-like cupins"/>
    <property type="match status" value="1"/>
</dbReference>
<evidence type="ECO:0000256" key="4">
    <source>
        <dbReference type="ARBA" id="ARBA00022964"/>
    </source>
</evidence>
<accession>A0ABV4NVM6</accession>
<keyword evidence="10" id="KW-1185">Reference proteome</keyword>
<evidence type="ECO:0000313" key="9">
    <source>
        <dbReference type="EMBL" id="MFA0810059.1"/>
    </source>
</evidence>
<keyword evidence="3" id="KW-0479">Metal-binding</keyword>
<protein>
    <submittedName>
        <fullName evidence="9">Homogentisate 1,2-dioxygenase</fullName>
    </submittedName>
</protein>
<dbReference type="PANTHER" id="PTHR11056:SF0">
    <property type="entry name" value="HOMOGENTISATE 1,2-DIOXYGENASE"/>
    <property type="match status" value="1"/>
</dbReference>
<feature type="region of interest" description="Disordered" evidence="7">
    <location>
        <begin position="1"/>
        <end position="25"/>
    </location>
</feature>
<organism evidence="9 10">
    <name type="scientific">Microbulbifer epialgicus</name>
    <dbReference type="NCBI Taxonomy" id="393907"/>
    <lineage>
        <taxon>Bacteria</taxon>
        <taxon>Pseudomonadati</taxon>
        <taxon>Pseudomonadota</taxon>
        <taxon>Gammaproteobacteria</taxon>
        <taxon>Cellvibrionales</taxon>
        <taxon>Microbulbiferaceae</taxon>
        <taxon>Microbulbifer</taxon>
    </lineage>
</organism>
<reference evidence="9 10" key="1">
    <citation type="submission" date="2024-08" db="EMBL/GenBank/DDBJ databases">
        <authorList>
            <person name="Ishaq N."/>
        </authorList>
    </citation>
    <scope>NUCLEOTIDE SEQUENCE [LARGE SCALE GENOMIC DNA]</scope>
    <source>
        <strain evidence="9 10">DSM 18651</strain>
    </source>
</reference>
<dbReference type="InterPro" id="IPR005708">
    <property type="entry name" value="Homogentis_dOase"/>
</dbReference>
<dbReference type="InterPro" id="IPR011051">
    <property type="entry name" value="RmlC_Cupin_sf"/>
</dbReference>
<keyword evidence="4" id="KW-0223">Dioxygenase</keyword>
<dbReference type="Gene3D" id="2.60.120.10">
    <property type="entry name" value="Jelly Rolls"/>
    <property type="match status" value="1"/>
</dbReference>
<comment type="similarity">
    <text evidence="2">Belongs to the homogentisate dioxygenase family.</text>
</comment>
<sequence length="376" mass="42782">MNKWIRFPRTEGKASRQAHADLPPNTFEREMGKEGFLGPCTHFYHSHPPTAWSGFEGPLRPHAFDSTKMIHKEGSPWDQKPILRNSNSLIGLWTCHKQMDHLVRNADGDQLLFVHNGSGELFCDFGHLKVRDGDYILLPRGTMWRLVPTEDEPLELLMLEASSGAFQMPEKGILGPNAIFDEAMLDVPAIDNAFQEQQADTEWRVVVKARQQLSTIIYPFNPLDATGWTGDNLAVRINWRDLRPLMSHRYHLPPSVHTTFIASGFIVATFVPRPLESDPGALKVPFFHSNDDYDELIFYHRGNFFSRDNIHPGMLTLHPMGFTHGPHPKALATAARHARKETDEVAVMIDSRTPWDILPDAYAVELTNYVDSWKTQ</sequence>
<evidence type="ECO:0000256" key="7">
    <source>
        <dbReference type="SAM" id="MobiDB-lite"/>
    </source>
</evidence>
<dbReference type="Pfam" id="PF20510">
    <property type="entry name" value="HgmA_N"/>
    <property type="match status" value="1"/>
</dbReference>
<proteinExistence type="inferred from homology"/>
<dbReference type="InterPro" id="IPR046452">
    <property type="entry name" value="HgmA_N"/>
</dbReference>
<dbReference type="CDD" id="cd02208">
    <property type="entry name" value="cupin_RmlC-like"/>
    <property type="match status" value="1"/>
</dbReference>
<dbReference type="PANTHER" id="PTHR11056">
    <property type="entry name" value="HOMOGENTISATE 1,2-DIOXYGENASE"/>
    <property type="match status" value="1"/>
</dbReference>
<dbReference type="EMBL" id="JBGMEK010000005">
    <property type="protein sequence ID" value="MFA0810059.1"/>
    <property type="molecule type" value="Genomic_DNA"/>
</dbReference>
<evidence type="ECO:0000256" key="1">
    <source>
        <dbReference type="ARBA" id="ARBA00001962"/>
    </source>
</evidence>
<dbReference type="InterPro" id="IPR014710">
    <property type="entry name" value="RmlC-like_jellyroll"/>
</dbReference>
<dbReference type="RefSeq" id="WP_371837672.1">
    <property type="nucleotide sequence ID" value="NZ_JBGMEK010000005.1"/>
</dbReference>
<gene>
    <name evidence="9" type="ORF">ACCI49_03930</name>
</gene>
<feature type="domain" description="Homogentisate 1,2-dioxygenase N-terminal" evidence="8">
    <location>
        <begin position="90"/>
        <end position="233"/>
    </location>
</feature>
<comment type="cofactor">
    <cofactor evidence="1">
        <name>Fe cation</name>
        <dbReference type="ChEBI" id="CHEBI:24875"/>
    </cofactor>
</comment>
<evidence type="ECO:0000256" key="2">
    <source>
        <dbReference type="ARBA" id="ARBA00007757"/>
    </source>
</evidence>
<evidence type="ECO:0000256" key="6">
    <source>
        <dbReference type="ARBA" id="ARBA00023004"/>
    </source>
</evidence>
<keyword evidence="5" id="KW-0560">Oxidoreductase</keyword>